<feature type="transmembrane region" description="Helical" evidence="1">
    <location>
        <begin position="226"/>
        <end position="243"/>
    </location>
</feature>
<evidence type="ECO:0000313" key="2">
    <source>
        <dbReference type="EMBL" id="TGO03047.1"/>
    </source>
</evidence>
<keyword evidence="1" id="KW-0812">Transmembrane</keyword>
<gene>
    <name evidence="2" type="ORF">PN36_13800</name>
</gene>
<feature type="transmembrane region" description="Helical" evidence="1">
    <location>
        <begin position="345"/>
        <end position="368"/>
    </location>
</feature>
<feature type="transmembrane region" description="Helical" evidence="1">
    <location>
        <begin position="314"/>
        <end position="333"/>
    </location>
</feature>
<dbReference type="InterPro" id="IPR010266">
    <property type="entry name" value="NnrS"/>
</dbReference>
<dbReference type="Pfam" id="PF05940">
    <property type="entry name" value="NnrS"/>
    <property type="match status" value="1"/>
</dbReference>
<protein>
    <recommendedName>
        <fullName evidence="4">Nitrite reductase</fullName>
    </recommendedName>
</protein>
<keyword evidence="1" id="KW-0472">Membrane</keyword>
<feature type="transmembrane region" description="Helical" evidence="1">
    <location>
        <begin position="281"/>
        <end position="302"/>
    </location>
</feature>
<keyword evidence="1" id="KW-1133">Transmembrane helix</keyword>
<comment type="caution">
    <text evidence="2">The sequence shown here is derived from an EMBL/GenBank/DDBJ whole genome shotgun (WGS) entry which is preliminary data.</text>
</comment>
<feature type="transmembrane region" description="Helical" evidence="1">
    <location>
        <begin position="100"/>
        <end position="117"/>
    </location>
</feature>
<evidence type="ECO:0000313" key="3">
    <source>
        <dbReference type="Proteomes" id="UP000030428"/>
    </source>
</evidence>
<feature type="transmembrane region" description="Helical" evidence="1">
    <location>
        <begin position="123"/>
        <end position="143"/>
    </location>
</feature>
<evidence type="ECO:0000256" key="1">
    <source>
        <dbReference type="SAM" id="Phobius"/>
    </source>
</evidence>
<evidence type="ECO:0008006" key="4">
    <source>
        <dbReference type="Google" id="ProtNLM"/>
    </source>
</evidence>
<name>A0A4E0QQF9_9GAMM</name>
<feature type="transmembrane region" description="Helical" evidence="1">
    <location>
        <begin position="380"/>
        <end position="398"/>
    </location>
</feature>
<feature type="transmembrane region" description="Helical" evidence="1">
    <location>
        <begin position="249"/>
        <end position="269"/>
    </location>
</feature>
<feature type="transmembrane region" description="Helical" evidence="1">
    <location>
        <begin position="182"/>
        <end position="198"/>
    </location>
</feature>
<reference evidence="2 3" key="1">
    <citation type="journal article" date="2016" name="Front. Microbiol.">
        <title>Single-Cell (Meta-)Genomics of a Dimorphic Candidatus Thiomargarita nelsonii Reveals Genomic Plasticity.</title>
        <authorList>
            <person name="Flood B.E."/>
            <person name="Fliss P."/>
            <person name="Jones D.S."/>
            <person name="Dick G.J."/>
            <person name="Jain S."/>
            <person name="Kaster A.K."/>
            <person name="Winkel M."/>
            <person name="Mussmann M."/>
            <person name="Bailey J."/>
        </authorList>
    </citation>
    <scope>NUCLEOTIDE SEQUENCE [LARGE SCALE GENOMIC DNA]</scope>
    <source>
        <strain evidence="2">Hydrate Ridge</strain>
    </source>
</reference>
<proteinExistence type="predicted"/>
<accession>A0A4E0QQF9</accession>
<feature type="transmembrane region" description="Helical" evidence="1">
    <location>
        <begin position="25"/>
        <end position="48"/>
    </location>
</feature>
<sequence>MNQEPFATKHYLHYPKGDFPPYLAYGFRAIFLLLAPYIVISILLWGLVFSGYINPFLNDMLSWHIYEFLYGVGIAGVMAFLFTGLPELFPGTVPIVGKKLALIVGLWVLGRLSFWFIDNVYVVAIINLALFVWIISYAVKPVIFDPLQKHASIGYTLLILFFIEVWFFGAIAGFWSFILLDILKVALGGFMALTILVLRRVNMEAMNEIITDEEIDDTFIAKPPRYNLAVFTIVIFTIVEFLFPQNQILGWLGLAAASAILAILSDFVLENESIFFKPYSLYMMTILILMALGYGMMGYDYLNSQIYGLNHFRHFLTTGAFGLSFYMVMIIISQVHTGRHLKSNLLITLSVFLIVVATFIRGLIPFFLEYSNIMYLSSSIIWALPFIIYSFQFFGYLIKPRVDGIAG</sequence>
<feature type="transmembrane region" description="Helical" evidence="1">
    <location>
        <begin position="68"/>
        <end position="88"/>
    </location>
</feature>
<dbReference type="AlphaFoldDB" id="A0A4E0QQF9"/>
<dbReference type="Proteomes" id="UP000030428">
    <property type="component" value="Unassembled WGS sequence"/>
</dbReference>
<feature type="transmembrane region" description="Helical" evidence="1">
    <location>
        <begin position="155"/>
        <end position="176"/>
    </location>
</feature>
<dbReference type="EMBL" id="JSZA02000046">
    <property type="protein sequence ID" value="TGO03047.1"/>
    <property type="molecule type" value="Genomic_DNA"/>
</dbReference>
<organism evidence="2 3">
    <name type="scientific">Candidatus Thiomargarita nelsonii</name>
    <dbReference type="NCBI Taxonomy" id="1003181"/>
    <lineage>
        <taxon>Bacteria</taxon>
        <taxon>Pseudomonadati</taxon>
        <taxon>Pseudomonadota</taxon>
        <taxon>Gammaproteobacteria</taxon>
        <taxon>Thiotrichales</taxon>
        <taxon>Thiotrichaceae</taxon>
        <taxon>Thiomargarita</taxon>
    </lineage>
</organism>
<keyword evidence="3" id="KW-1185">Reference proteome</keyword>